<dbReference type="InterPro" id="IPR041489">
    <property type="entry name" value="PDZ_6"/>
</dbReference>
<organism evidence="7 8">
    <name type="scientific">Schizosaccharomyces osmophilus</name>
    <dbReference type="NCBI Taxonomy" id="2545709"/>
    <lineage>
        <taxon>Eukaryota</taxon>
        <taxon>Fungi</taxon>
        <taxon>Dikarya</taxon>
        <taxon>Ascomycota</taxon>
        <taxon>Taphrinomycotina</taxon>
        <taxon>Schizosaccharomycetes</taxon>
        <taxon>Schizosaccharomycetales</taxon>
        <taxon>Schizosaccharomycetaceae</taxon>
        <taxon>Schizosaccharomyces</taxon>
    </lineage>
</organism>
<feature type="coiled-coil region" evidence="4">
    <location>
        <begin position="59"/>
        <end position="86"/>
    </location>
</feature>
<comment type="similarity">
    <text evidence="1">Belongs to the proteasome subunit p27 family.</text>
</comment>
<dbReference type="Gene3D" id="2.30.42.10">
    <property type="match status" value="1"/>
</dbReference>
<feature type="domain" description="PDZ" evidence="5">
    <location>
        <begin position="137"/>
        <end position="161"/>
    </location>
</feature>
<dbReference type="Pfam" id="PF17820">
    <property type="entry name" value="PDZ_6"/>
    <property type="match status" value="1"/>
</dbReference>
<dbReference type="GO" id="GO:0000502">
    <property type="term" value="C:proteasome complex"/>
    <property type="evidence" value="ECO:0007669"/>
    <property type="project" value="UniProtKB-KW"/>
</dbReference>
<sequence length="219" mass="24219">MEQFKLLEKRKLEIEEELKELQSVLVRENATMNTPLITQDGFPRSDIDISTIRPARHKIILLRNDYNKIEEEIKQVLESVLSAEAAKPDLANGTSETHLKTSAQDEAVGVDESFVNGNQARILQRASILGRPKPFCVVDSVAVGSPAQEAGLCVGDEIISIHTCTSLASLPALVRNNMEASLIVLLIRGYDADDSPRIYRLSLRPHTWQGPGVLGCHLR</sequence>
<keyword evidence="4" id="KW-0175">Coiled coil</keyword>
<keyword evidence="7" id="KW-0647">Proteasome</keyword>
<evidence type="ECO:0000256" key="3">
    <source>
        <dbReference type="ARBA" id="ARBA00068021"/>
    </source>
</evidence>
<dbReference type="KEGG" id="som:SOMG_04006"/>
<dbReference type="GeneID" id="80877482"/>
<dbReference type="Gene3D" id="6.10.140.1710">
    <property type="match status" value="1"/>
</dbReference>
<protein>
    <recommendedName>
        <fullName evidence="3">Probable 26S proteasome regulatory subunit p27</fullName>
    </recommendedName>
</protein>
<evidence type="ECO:0000313" key="8">
    <source>
        <dbReference type="Proteomes" id="UP001212411"/>
    </source>
</evidence>
<evidence type="ECO:0000259" key="6">
    <source>
        <dbReference type="Pfam" id="PF18265"/>
    </source>
</evidence>
<evidence type="ECO:0000256" key="1">
    <source>
        <dbReference type="ARBA" id="ARBA00005256"/>
    </source>
</evidence>
<evidence type="ECO:0000313" key="7">
    <source>
        <dbReference type="EMBL" id="WBW73621.1"/>
    </source>
</evidence>
<dbReference type="PANTHER" id="PTHR12651:SF1">
    <property type="entry name" value="26S PROTEASOME NON-ATPASE REGULATORY SUBUNIT 9"/>
    <property type="match status" value="1"/>
</dbReference>
<evidence type="ECO:0000256" key="2">
    <source>
        <dbReference type="ARBA" id="ARBA00023186"/>
    </source>
</evidence>
<gene>
    <name evidence="7" type="primary">nas2</name>
    <name evidence="7" type="ORF">SOMG_04006</name>
</gene>
<dbReference type="SUPFAM" id="SSF50156">
    <property type="entry name" value="PDZ domain-like"/>
    <property type="match status" value="1"/>
</dbReference>
<evidence type="ECO:0000256" key="4">
    <source>
        <dbReference type="SAM" id="Coils"/>
    </source>
</evidence>
<reference evidence="7 8" key="1">
    <citation type="journal article" date="2023" name="G3 (Bethesda)">
        <title>A high-quality reference genome for the fission yeast Schizosaccharomyces osmophilus.</title>
        <authorList>
            <person name="Jia G.S."/>
            <person name="Zhang W.C."/>
            <person name="Liang Y."/>
            <person name="Liu X.H."/>
            <person name="Rhind N."/>
            <person name="Pidoux A."/>
            <person name="Brysch-Herzberg M."/>
            <person name="Du L.L."/>
        </authorList>
    </citation>
    <scope>NUCLEOTIDE SEQUENCE [LARGE SCALE GENOMIC DNA]</scope>
    <source>
        <strain evidence="7 8">CBS 15793</strain>
    </source>
</reference>
<keyword evidence="8" id="KW-1185">Reference proteome</keyword>
<proteinExistence type="inferred from homology"/>
<dbReference type="Pfam" id="PF18265">
    <property type="entry name" value="Nas2_N"/>
    <property type="match status" value="1"/>
</dbReference>
<dbReference type="GO" id="GO:0005737">
    <property type="term" value="C:cytoplasm"/>
    <property type="evidence" value="ECO:0007669"/>
    <property type="project" value="TreeGrafter"/>
</dbReference>
<dbReference type="InterPro" id="IPR035269">
    <property type="entry name" value="PSMD9"/>
</dbReference>
<feature type="coiled-coil region" evidence="4">
    <location>
        <begin position="4"/>
        <end position="31"/>
    </location>
</feature>
<dbReference type="GO" id="GO:0070682">
    <property type="term" value="P:proteasome regulatory particle assembly"/>
    <property type="evidence" value="ECO:0007669"/>
    <property type="project" value="InterPro"/>
</dbReference>
<dbReference type="AlphaFoldDB" id="A0AAF0AVJ0"/>
<name>A0AAF0AVJ0_9SCHI</name>
<dbReference type="EMBL" id="CP115612">
    <property type="protein sequence ID" value="WBW73621.1"/>
    <property type="molecule type" value="Genomic_DNA"/>
</dbReference>
<accession>A0AAF0AVJ0</accession>
<dbReference type="FunFam" id="2.30.42.10:FF:000107">
    <property type="entry name" value="26S proteasome non-ATPase regulatory subunit 9"/>
    <property type="match status" value="1"/>
</dbReference>
<feature type="domain" description="Nas2 N-terminal" evidence="6">
    <location>
        <begin position="5"/>
        <end position="79"/>
    </location>
</feature>
<dbReference type="GO" id="GO:0005634">
    <property type="term" value="C:nucleus"/>
    <property type="evidence" value="ECO:0007669"/>
    <property type="project" value="TreeGrafter"/>
</dbReference>
<dbReference type="PANTHER" id="PTHR12651">
    <property type="entry name" value="26S PROTEASOME NON-ATPASE REGULATORY SUBUNIT 9"/>
    <property type="match status" value="1"/>
</dbReference>
<dbReference type="InterPro" id="IPR036034">
    <property type="entry name" value="PDZ_sf"/>
</dbReference>
<dbReference type="Proteomes" id="UP001212411">
    <property type="component" value="Chromosome 2"/>
</dbReference>
<dbReference type="InterPro" id="IPR040815">
    <property type="entry name" value="Nas2_N"/>
</dbReference>
<keyword evidence="2" id="KW-0143">Chaperone</keyword>
<evidence type="ECO:0000259" key="5">
    <source>
        <dbReference type="Pfam" id="PF17820"/>
    </source>
</evidence>
<dbReference type="RefSeq" id="XP_056037864.1">
    <property type="nucleotide sequence ID" value="XM_056182793.1"/>
</dbReference>